<keyword evidence="4" id="KW-0732">Signal</keyword>
<feature type="domain" description="Solute-binding protein family 5" evidence="7">
    <location>
        <begin position="117"/>
        <end position="488"/>
    </location>
</feature>
<evidence type="ECO:0000313" key="9">
    <source>
        <dbReference type="Proteomes" id="UP001500443"/>
    </source>
</evidence>
<evidence type="ECO:0000256" key="2">
    <source>
        <dbReference type="ARBA" id="ARBA00005695"/>
    </source>
</evidence>
<keyword evidence="3" id="KW-0813">Transport</keyword>
<feature type="region of interest" description="Disordered" evidence="5">
    <location>
        <begin position="1"/>
        <end position="24"/>
    </location>
</feature>
<comment type="caution">
    <text evidence="8">The sequence shown here is derived from an EMBL/GenBank/DDBJ whole genome shotgun (WGS) entry which is preliminary data.</text>
</comment>
<dbReference type="PIRSF" id="PIRSF002741">
    <property type="entry name" value="MppA"/>
    <property type="match status" value="1"/>
</dbReference>
<evidence type="ECO:0000259" key="7">
    <source>
        <dbReference type="Pfam" id="PF00496"/>
    </source>
</evidence>
<dbReference type="InterPro" id="IPR030678">
    <property type="entry name" value="Peptide/Ni-bd"/>
</dbReference>
<keyword evidence="6" id="KW-0472">Membrane</keyword>
<evidence type="ECO:0000256" key="1">
    <source>
        <dbReference type="ARBA" id="ARBA00004196"/>
    </source>
</evidence>
<evidence type="ECO:0000313" key="8">
    <source>
        <dbReference type="EMBL" id="GAA1500816.1"/>
    </source>
</evidence>
<reference evidence="8 9" key="1">
    <citation type="journal article" date="2019" name="Int. J. Syst. Evol. Microbiol.">
        <title>The Global Catalogue of Microorganisms (GCM) 10K type strain sequencing project: providing services to taxonomists for standard genome sequencing and annotation.</title>
        <authorList>
            <consortium name="The Broad Institute Genomics Platform"/>
            <consortium name="The Broad Institute Genome Sequencing Center for Infectious Disease"/>
            <person name="Wu L."/>
            <person name="Ma J."/>
        </authorList>
    </citation>
    <scope>NUCLEOTIDE SEQUENCE [LARGE SCALE GENOMIC DNA]</scope>
    <source>
        <strain evidence="8 9">JCM 15481</strain>
    </source>
</reference>
<dbReference type="Gene3D" id="3.40.190.10">
    <property type="entry name" value="Periplasmic binding protein-like II"/>
    <property type="match status" value="1"/>
</dbReference>
<dbReference type="PANTHER" id="PTHR30290">
    <property type="entry name" value="PERIPLASMIC BINDING COMPONENT OF ABC TRANSPORTER"/>
    <property type="match status" value="1"/>
</dbReference>
<keyword evidence="6" id="KW-1133">Transmembrane helix</keyword>
<feature type="region of interest" description="Disordered" evidence="5">
    <location>
        <begin position="50"/>
        <end position="73"/>
    </location>
</feature>
<dbReference type="InterPro" id="IPR000914">
    <property type="entry name" value="SBP_5_dom"/>
</dbReference>
<dbReference type="SUPFAM" id="SSF53850">
    <property type="entry name" value="Periplasmic binding protein-like II"/>
    <property type="match status" value="1"/>
</dbReference>
<sequence>MQPTDENAFPPGPSPRPTPAAARHRRRLRHALCAGAAALALVGAAAVGPAGPAAATSAQDNGDGGDDGGDGDRTVLTAAVAQSVDSLSPFLAVTLVATTLNRLMYDSLVNYDVKTQEPIPGLAEKWEPSDAGRTWTYTIRDGVEWSDGRPLTAEDARWTFHTMMTDDAAGTANGSYVTNFEKVSAPDPRTLVVELKEPQATMNSMDLPIVPKHVWKDVDNLGKFNNDADFPVVGSGPYVLTDFKTDSYVTFERNENFWRGAPKFDEVTFKYYKETDAAVAALRKGEVSFVPDLTPAHAASLADHPDIKVNDGQGRRFWAIAVNPGARDVEGRTFGDGHPALLDPKVRKALFHAVDRDVIVNKVLQGHGVVGAGYIPPRFADYHWKPPADQEVGYDPQEAARLLDEAGYELKDGKRVGKDGRPLDFRMLCHATDPKDKAAGKYLEEWWGALGIGLDLQCLDNVGDPWVAGEYDLAFDGWSVNPDPDFVLAIHTCAALPESEDVVGQTDNFICDKEFDRLYAEQLAAYDDPAGRAEAVKEMQSVLYDTGYMNVLAYPNSVEAYRTDHIKSITAMPAGNGNIWGQDGSWSWATAVPAAAASEDDDGSALGVVLGGGAAVVIVAAASVVFTLRRRATAEDRE</sequence>
<keyword evidence="9" id="KW-1185">Reference proteome</keyword>
<dbReference type="PANTHER" id="PTHR30290:SF10">
    <property type="entry name" value="PERIPLASMIC OLIGOPEPTIDE-BINDING PROTEIN-RELATED"/>
    <property type="match status" value="1"/>
</dbReference>
<protein>
    <submittedName>
        <fullName evidence="8">ABC transporter substrate-binding protein</fullName>
    </submittedName>
</protein>
<evidence type="ECO:0000256" key="3">
    <source>
        <dbReference type="ARBA" id="ARBA00022448"/>
    </source>
</evidence>
<evidence type="ECO:0000256" key="6">
    <source>
        <dbReference type="SAM" id="Phobius"/>
    </source>
</evidence>
<comment type="subcellular location">
    <subcellularLocation>
        <location evidence="1">Cell envelope</location>
    </subcellularLocation>
</comment>
<feature type="transmembrane region" description="Helical" evidence="6">
    <location>
        <begin position="605"/>
        <end position="628"/>
    </location>
</feature>
<dbReference type="InterPro" id="IPR039424">
    <property type="entry name" value="SBP_5"/>
</dbReference>
<feature type="compositionally biased region" description="Low complexity" evidence="5">
    <location>
        <begin position="50"/>
        <end position="61"/>
    </location>
</feature>
<dbReference type="EMBL" id="BAAAPF010000286">
    <property type="protein sequence ID" value="GAA1500816.1"/>
    <property type="molecule type" value="Genomic_DNA"/>
</dbReference>
<keyword evidence="6" id="KW-0812">Transmembrane</keyword>
<gene>
    <name evidence="8" type="ORF">GCM10009802_56580</name>
</gene>
<accession>A0ABN1ZLG6</accession>
<dbReference type="Proteomes" id="UP001500443">
    <property type="component" value="Unassembled WGS sequence"/>
</dbReference>
<proteinExistence type="inferred from homology"/>
<dbReference type="RefSeq" id="WP_344293613.1">
    <property type="nucleotide sequence ID" value="NZ_BAAAPF010000286.1"/>
</dbReference>
<comment type="similarity">
    <text evidence="2">Belongs to the bacterial solute-binding protein 5 family.</text>
</comment>
<evidence type="ECO:0000256" key="4">
    <source>
        <dbReference type="ARBA" id="ARBA00022729"/>
    </source>
</evidence>
<dbReference type="CDD" id="cd00995">
    <property type="entry name" value="PBP2_NikA_DppA_OppA_like"/>
    <property type="match status" value="1"/>
</dbReference>
<organism evidence="8 9">
    <name type="scientific">Streptomyces synnematoformans</name>
    <dbReference type="NCBI Taxonomy" id="415721"/>
    <lineage>
        <taxon>Bacteria</taxon>
        <taxon>Bacillati</taxon>
        <taxon>Actinomycetota</taxon>
        <taxon>Actinomycetes</taxon>
        <taxon>Kitasatosporales</taxon>
        <taxon>Streptomycetaceae</taxon>
        <taxon>Streptomyces</taxon>
    </lineage>
</organism>
<evidence type="ECO:0000256" key="5">
    <source>
        <dbReference type="SAM" id="MobiDB-lite"/>
    </source>
</evidence>
<dbReference type="Pfam" id="PF00496">
    <property type="entry name" value="SBP_bac_5"/>
    <property type="match status" value="1"/>
</dbReference>
<name>A0ABN1ZLG6_9ACTN</name>
<dbReference type="Gene3D" id="3.10.105.10">
    <property type="entry name" value="Dipeptide-binding Protein, Domain 3"/>
    <property type="match status" value="1"/>
</dbReference>